<dbReference type="AlphaFoldDB" id="A0A0H3CA25"/>
<dbReference type="GO" id="GO:0032263">
    <property type="term" value="P:GMP salvage"/>
    <property type="evidence" value="ECO:0007669"/>
    <property type="project" value="TreeGrafter"/>
</dbReference>
<dbReference type="EC" id="2.4.2.8" evidence="4"/>
<dbReference type="Gene3D" id="3.40.50.2020">
    <property type="match status" value="1"/>
</dbReference>
<dbReference type="GO" id="GO:0052657">
    <property type="term" value="F:guanine phosphoribosyltransferase activity"/>
    <property type="evidence" value="ECO:0007669"/>
    <property type="project" value="RHEA"/>
</dbReference>
<dbReference type="PATRIC" id="fig|565050.3.peg.2248"/>
<dbReference type="InterPro" id="IPR050408">
    <property type="entry name" value="HGPRT"/>
</dbReference>
<gene>
    <name evidence="4" type="ordered locus">CCNA_02297</name>
</gene>
<name>A0A0H3CA25_CAUVN</name>
<dbReference type="EMBL" id="CP001340">
    <property type="protein sequence ID" value="ACL95762.3"/>
    <property type="molecule type" value="Genomic_DNA"/>
</dbReference>
<dbReference type="PANTHER" id="PTHR43340:SF1">
    <property type="entry name" value="HYPOXANTHINE PHOSPHORIBOSYLTRANSFERASE"/>
    <property type="match status" value="1"/>
</dbReference>
<sequence length="193" mass="21365">MRAGTKLPLQTLTNPLIMNDLPKPEVLISEAEIAERVQKLAEQIAPRIDDDTVVVCLLTGGLWFAADLTRALWKAGRDVRFDALWLASYHDERKSSGRCEVRADLQRPLVGRRALVVDDVFDTGLSLSEAARLVKDAGASEVLTAVFARKPWPKDRGMEPDFVAWEAPARYLVGYGLDDEGKSRGLPYIGAMD</sequence>
<evidence type="ECO:0000313" key="4">
    <source>
        <dbReference type="EMBL" id="ACL95762.3"/>
    </source>
</evidence>
<dbReference type="RefSeq" id="YP_002517670.3">
    <property type="nucleotide sequence ID" value="NC_011916.1"/>
</dbReference>
<evidence type="ECO:0000313" key="5">
    <source>
        <dbReference type="Proteomes" id="UP000001364"/>
    </source>
</evidence>
<dbReference type="GO" id="GO:0004422">
    <property type="term" value="F:hypoxanthine phosphoribosyltransferase activity"/>
    <property type="evidence" value="ECO:0007669"/>
    <property type="project" value="TreeGrafter"/>
</dbReference>
<evidence type="ECO:0000259" key="3">
    <source>
        <dbReference type="Pfam" id="PF00156"/>
    </source>
</evidence>
<comment type="catalytic activity">
    <reaction evidence="1">
        <text>GMP + diphosphate = guanine + 5-phospho-alpha-D-ribose 1-diphosphate</text>
        <dbReference type="Rhea" id="RHEA:25424"/>
        <dbReference type="ChEBI" id="CHEBI:16235"/>
        <dbReference type="ChEBI" id="CHEBI:33019"/>
        <dbReference type="ChEBI" id="CHEBI:58017"/>
        <dbReference type="ChEBI" id="CHEBI:58115"/>
        <dbReference type="EC" id="2.4.2.8"/>
    </reaction>
    <physiologicalReaction direction="right-to-left" evidence="1">
        <dbReference type="Rhea" id="RHEA:25426"/>
    </physiologicalReaction>
</comment>
<dbReference type="GO" id="GO:0005829">
    <property type="term" value="C:cytosol"/>
    <property type="evidence" value="ECO:0007669"/>
    <property type="project" value="TreeGrafter"/>
</dbReference>
<dbReference type="GeneID" id="7332663"/>
<organism evidence="4 5">
    <name type="scientific">Caulobacter vibrioides (strain NA1000 / CB15N)</name>
    <name type="common">Caulobacter crescentus</name>
    <dbReference type="NCBI Taxonomy" id="565050"/>
    <lineage>
        <taxon>Bacteria</taxon>
        <taxon>Pseudomonadati</taxon>
        <taxon>Pseudomonadota</taxon>
        <taxon>Alphaproteobacteria</taxon>
        <taxon>Caulobacterales</taxon>
        <taxon>Caulobacteraceae</taxon>
        <taxon>Caulobacter</taxon>
    </lineage>
</organism>
<keyword evidence="5" id="KW-1185">Reference proteome</keyword>
<evidence type="ECO:0000256" key="2">
    <source>
        <dbReference type="ARBA" id="ARBA00049402"/>
    </source>
</evidence>
<dbReference type="GO" id="GO:0006178">
    <property type="term" value="P:guanine salvage"/>
    <property type="evidence" value="ECO:0007669"/>
    <property type="project" value="TreeGrafter"/>
</dbReference>
<dbReference type="SUPFAM" id="SSF53271">
    <property type="entry name" value="PRTase-like"/>
    <property type="match status" value="1"/>
</dbReference>
<evidence type="ECO:0000256" key="1">
    <source>
        <dbReference type="ARBA" id="ARBA00048811"/>
    </source>
</evidence>
<dbReference type="CDD" id="cd06223">
    <property type="entry name" value="PRTases_typeI"/>
    <property type="match status" value="1"/>
</dbReference>
<dbReference type="GO" id="GO:0032264">
    <property type="term" value="P:IMP salvage"/>
    <property type="evidence" value="ECO:0007669"/>
    <property type="project" value="TreeGrafter"/>
</dbReference>
<dbReference type="HOGENOM" id="CLU_073615_0_1_5"/>
<feature type="domain" description="Phosphoribosyltransferase" evidence="3">
    <location>
        <begin position="34"/>
        <end position="152"/>
    </location>
</feature>
<dbReference type="GO" id="GO:0046100">
    <property type="term" value="P:hypoxanthine metabolic process"/>
    <property type="evidence" value="ECO:0007669"/>
    <property type="project" value="TreeGrafter"/>
</dbReference>
<dbReference type="Pfam" id="PF00156">
    <property type="entry name" value="Pribosyltran"/>
    <property type="match status" value="1"/>
</dbReference>
<accession>A0A0H3CA25</accession>
<keyword evidence="4" id="KW-0328">Glycosyltransferase</keyword>
<dbReference type="KEGG" id="ccs:CCNA_02297"/>
<reference evidence="4 5" key="1">
    <citation type="journal article" date="2010" name="J. Bacteriol.">
        <title>The genetic basis of laboratory adaptation in Caulobacter crescentus.</title>
        <authorList>
            <person name="Marks M.E."/>
            <person name="Castro-Rojas C.M."/>
            <person name="Teiling C."/>
            <person name="Du L."/>
            <person name="Kapatral V."/>
            <person name="Walunas T.L."/>
            <person name="Crosson S."/>
        </authorList>
    </citation>
    <scope>NUCLEOTIDE SEQUENCE [LARGE SCALE GENOMIC DNA]</scope>
    <source>
        <strain evidence="5">NA1000 / CB15N</strain>
    </source>
</reference>
<dbReference type="Proteomes" id="UP000001364">
    <property type="component" value="Chromosome"/>
</dbReference>
<dbReference type="PANTHER" id="PTHR43340">
    <property type="entry name" value="HYPOXANTHINE-GUANINE PHOSPHORIBOSYLTRANSFERASE"/>
    <property type="match status" value="1"/>
</dbReference>
<keyword evidence="4" id="KW-0808">Transferase</keyword>
<dbReference type="InterPro" id="IPR029057">
    <property type="entry name" value="PRTase-like"/>
</dbReference>
<proteinExistence type="predicted"/>
<protein>
    <submittedName>
        <fullName evidence="4">Hypoxanthine-guanine phosphoribosyltransferase</fullName>
        <ecNumber evidence="4">2.4.2.8</ecNumber>
    </submittedName>
</protein>
<dbReference type="GO" id="GO:0000287">
    <property type="term" value="F:magnesium ion binding"/>
    <property type="evidence" value="ECO:0007669"/>
    <property type="project" value="TreeGrafter"/>
</dbReference>
<dbReference type="InterPro" id="IPR000836">
    <property type="entry name" value="PRTase_dom"/>
</dbReference>
<comment type="catalytic activity">
    <reaction evidence="2">
        <text>IMP + diphosphate = hypoxanthine + 5-phospho-alpha-D-ribose 1-diphosphate</text>
        <dbReference type="Rhea" id="RHEA:17973"/>
        <dbReference type="ChEBI" id="CHEBI:17368"/>
        <dbReference type="ChEBI" id="CHEBI:33019"/>
        <dbReference type="ChEBI" id="CHEBI:58017"/>
        <dbReference type="ChEBI" id="CHEBI:58053"/>
        <dbReference type="EC" id="2.4.2.8"/>
    </reaction>
    <physiologicalReaction direction="right-to-left" evidence="2">
        <dbReference type="Rhea" id="RHEA:17975"/>
    </physiologicalReaction>
</comment>
<dbReference type="OrthoDB" id="9802824at2"/>
<dbReference type="RefSeq" id="WP_012640439.1">
    <property type="nucleotide sequence ID" value="NC_011916.1"/>
</dbReference>